<accession>A0A511KR21</accession>
<dbReference type="Proteomes" id="UP000321518">
    <property type="component" value="Unassembled WGS sequence"/>
</dbReference>
<reference evidence="2 3" key="1">
    <citation type="submission" date="2019-07" db="EMBL/GenBank/DDBJ databases">
        <title>Rhodotorula toruloides NBRC10032 genome sequencing.</title>
        <authorList>
            <person name="Shida Y."/>
            <person name="Takaku H."/>
            <person name="Ogasawara W."/>
            <person name="Mori K."/>
        </authorList>
    </citation>
    <scope>NUCLEOTIDE SEQUENCE [LARGE SCALE GENOMIC DNA]</scope>
    <source>
        <strain evidence="2 3">NBRC10032</strain>
    </source>
</reference>
<dbReference type="EMBL" id="BJWK01000028">
    <property type="protein sequence ID" value="GEM12827.1"/>
    <property type="molecule type" value="Genomic_DNA"/>
</dbReference>
<feature type="compositionally biased region" description="Basic residues" evidence="1">
    <location>
        <begin position="218"/>
        <end position="228"/>
    </location>
</feature>
<name>A0A511KR21_RHOTO</name>
<evidence type="ECO:0000313" key="2">
    <source>
        <dbReference type="EMBL" id="GEM12827.1"/>
    </source>
</evidence>
<feature type="region of interest" description="Disordered" evidence="1">
    <location>
        <begin position="203"/>
        <end position="233"/>
    </location>
</feature>
<sequence>MLAPESVQLRIALALVLLEHQPAGVPLHEYLKALRNEVRKRRSGGQTQEESATSEDAEGSVESEEEERDEPEPAVLAEEAEMIEEVKEVQVIQDMERGPEVTPDERLGLAAAALCPSAAHAVERLLQQQTPSNPSLPSQSASDGASTTSRLFSGYIGAILDALEVRVQDEEEESTERSFQLSWEDLGTVVEWILPRVANLPEEDKPSEADGWENKGGMRTRGKKRKGGKGALADEVEERTKNELIEQLTHLLLRLATPAFDAPLALSVFASLLIRVTSSFPLPVLTRLIPFLIDQLASLLPPFMRASQIDDSALQRLSALVSLLHLAFDALLPPATLQLFLPSPPTDPQRPLRLSLERLTHLLTTTSTSLDPDNLSLRFLPAAGGGAEVTVEEAVLGVLERCWNFSELDERKEQAEAVIEAGE</sequence>
<dbReference type="OrthoDB" id="10503402at2759"/>
<dbReference type="AlphaFoldDB" id="A0A511KR21"/>
<gene>
    <name evidence="2" type="ORF">Rt10032_c28g6844</name>
</gene>
<organism evidence="2 3">
    <name type="scientific">Rhodotorula toruloides</name>
    <name type="common">Yeast</name>
    <name type="synonym">Rhodosporidium toruloides</name>
    <dbReference type="NCBI Taxonomy" id="5286"/>
    <lineage>
        <taxon>Eukaryota</taxon>
        <taxon>Fungi</taxon>
        <taxon>Dikarya</taxon>
        <taxon>Basidiomycota</taxon>
        <taxon>Pucciniomycotina</taxon>
        <taxon>Microbotryomycetes</taxon>
        <taxon>Sporidiobolales</taxon>
        <taxon>Sporidiobolaceae</taxon>
        <taxon>Rhodotorula</taxon>
    </lineage>
</organism>
<feature type="region of interest" description="Disordered" evidence="1">
    <location>
        <begin position="39"/>
        <end position="75"/>
    </location>
</feature>
<proteinExistence type="predicted"/>
<comment type="caution">
    <text evidence="2">The sequence shown here is derived from an EMBL/GenBank/DDBJ whole genome shotgun (WGS) entry which is preliminary data.</text>
</comment>
<evidence type="ECO:0000256" key="1">
    <source>
        <dbReference type="SAM" id="MobiDB-lite"/>
    </source>
</evidence>
<feature type="compositionally biased region" description="Acidic residues" evidence="1">
    <location>
        <begin position="52"/>
        <end position="75"/>
    </location>
</feature>
<evidence type="ECO:0000313" key="3">
    <source>
        <dbReference type="Proteomes" id="UP000321518"/>
    </source>
</evidence>
<protein>
    <submittedName>
        <fullName evidence="2">Uncharacterized protein</fullName>
    </submittedName>
</protein>